<evidence type="ECO:0000313" key="3">
    <source>
        <dbReference type="EMBL" id="MDH2387907.1"/>
    </source>
</evidence>
<reference evidence="3 4" key="1">
    <citation type="submission" date="2023-04" db="EMBL/GenBank/DDBJ databases">
        <title>Streptomyces chengmaiensis sp. nov. isolated from the stem of mangrove plant in Hainan.</title>
        <authorList>
            <person name="Huang X."/>
            <person name="Zhou S."/>
            <person name="Chu X."/>
            <person name="Xie Y."/>
            <person name="Lin Y."/>
        </authorList>
    </citation>
    <scope>NUCLEOTIDE SEQUENCE [LARGE SCALE GENOMIC DNA]</scope>
    <source>
        <strain evidence="3 4">HNM0663</strain>
    </source>
</reference>
<dbReference type="Pfam" id="PF16321">
    <property type="entry name" value="Ribosom_S30AE_C"/>
    <property type="match status" value="2"/>
</dbReference>
<protein>
    <submittedName>
        <fullName evidence="3">Sigma 54 modulation/S30EA ribosomal C-terminal domain-containing protein</fullName>
    </submittedName>
</protein>
<dbReference type="PANTHER" id="PTHR33231">
    <property type="entry name" value="30S RIBOSOMAL PROTEIN"/>
    <property type="match status" value="1"/>
</dbReference>
<evidence type="ECO:0000256" key="1">
    <source>
        <dbReference type="SAM" id="MobiDB-lite"/>
    </source>
</evidence>
<dbReference type="InterPro" id="IPR032528">
    <property type="entry name" value="Ribosom_S30AE_C"/>
</dbReference>
<dbReference type="EMBL" id="JARWBG010000003">
    <property type="protein sequence ID" value="MDH2387907.1"/>
    <property type="molecule type" value="Genomic_DNA"/>
</dbReference>
<comment type="caution">
    <text evidence="3">The sequence shown here is derived from an EMBL/GenBank/DDBJ whole genome shotgun (WGS) entry which is preliminary data.</text>
</comment>
<evidence type="ECO:0000259" key="2">
    <source>
        <dbReference type="Pfam" id="PF16321"/>
    </source>
</evidence>
<feature type="region of interest" description="Disordered" evidence="1">
    <location>
        <begin position="108"/>
        <end position="135"/>
    </location>
</feature>
<dbReference type="Proteomes" id="UP001223144">
    <property type="component" value="Unassembled WGS sequence"/>
</dbReference>
<dbReference type="InterPro" id="IPR050574">
    <property type="entry name" value="HPF/YfiA_ribosome-assoc"/>
</dbReference>
<dbReference type="InterPro" id="IPR038416">
    <property type="entry name" value="Ribosom_S30AE_C_sf"/>
</dbReference>
<dbReference type="InterPro" id="IPR036567">
    <property type="entry name" value="RHF-like"/>
</dbReference>
<sequence>MKHTASPQITDVQVEKRGRVSSGEIAYARDKVRAVLDRAPKPVLFARVRVTRRANPAMDRPVIAQANLDVNGKPARAHVAGGSATEAADLLQDRLTAVLARMAEHWEARRGRTRPPGDARTWRHGDEPAHRPDYFPRPAAEREVVRHKSFALAFESPDEAADEMDRLDYDFHLFTDAGSGEDSVLYRSGPTGCRLAQVAPRPERIGPVAVPLTVSPAPAPRMSVAEARQRLEVTGWPFVFFADAATGRGAVLYHRYDGHYGLITPAADGPAAA</sequence>
<dbReference type="PANTHER" id="PTHR33231:SF1">
    <property type="entry name" value="30S RIBOSOMAL PROTEIN"/>
    <property type="match status" value="1"/>
</dbReference>
<feature type="domain" description="Sigma 54 modulation/S30EA ribosomal protein C-terminal" evidence="2">
    <location>
        <begin position="218"/>
        <end position="262"/>
    </location>
</feature>
<dbReference type="Gene3D" id="3.30.505.50">
    <property type="entry name" value="Sigma 54 modulation/S30EA ribosomal protein, C-terminal domain"/>
    <property type="match status" value="2"/>
</dbReference>
<dbReference type="RefSeq" id="WP_279926217.1">
    <property type="nucleotide sequence ID" value="NZ_JARWBG010000003.1"/>
</dbReference>
<gene>
    <name evidence="3" type="ORF">QCN29_03705</name>
</gene>
<dbReference type="SUPFAM" id="SSF69754">
    <property type="entry name" value="Ribosome binding protein Y (YfiA homologue)"/>
    <property type="match status" value="1"/>
</dbReference>
<organism evidence="3 4">
    <name type="scientific">Streptomyces chengmaiensis</name>
    <dbReference type="NCBI Taxonomy" id="3040919"/>
    <lineage>
        <taxon>Bacteria</taxon>
        <taxon>Bacillati</taxon>
        <taxon>Actinomycetota</taxon>
        <taxon>Actinomycetes</taxon>
        <taxon>Kitasatosporales</taxon>
        <taxon>Streptomycetaceae</taxon>
        <taxon>Streptomyces</taxon>
    </lineage>
</organism>
<name>A0ABT6HGM4_9ACTN</name>
<evidence type="ECO:0000313" key="4">
    <source>
        <dbReference type="Proteomes" id="UP001223144"/>
    </source>
</evidence>
<accession>A0ABT6HGM4</accession>
<proteinExistence type="predicted"/>
<keyword evidence="4" id="KW-1185">Reference proteome</keyword>
<feature type="domain" description="Sigma 54 modulation/S30EA ribosomal protein C-terminal" evidence="2">
    <location>
        <begin position="140"/>
        <end position="191"/>
    </location>
</feature>